<reference evidence="1 2" key="1">
    <citation type="submission" date="2015-04" db="EMBL/GenBank/DDBJ databases">
        <title>Complete genome of flavobacterium.</title>
        <authorList>
            <person name="Kwon Y.M."/>
            <person name="Kim S.-J."/>
        </authorList>
    </citation>
    <scope>NUCLEOTIDE SEQUENCE [LARGE SCALE GENOMIC DNA]</scope>
    <source>
        <strain evidence="1 2">DK169</strain>
    </source>
</reference>
<dbReference type="AlphaFoldDB" id="A0A0Q0XKC1"/>
<dbReference type="Proteomes" id="UP000050827">
    <property type="component" value="Unassembled WGS sequence"/>
</dbReference>
<dbReference type="EMBL" id="LCTZ01000002">
    <property type="protein sequence ID" value="KQC31348.1"/>
    <property type="molecule type" value="Genomic_DNA"/>
</dbReference>
<gene>
    <name evidence="1" type="ORF">AAY42_16740</name>
</gene>
<organism evidence="1 2">
    <name type="scientific">Flagellimonas eckloniae</name>
    <dbReference type="NCBI Taxonomy" id="346185"/>
    <lineage>
        <taxon>Bacteria</taxon>
        <taxon>Pseudomonadati</taxon>
        <taxon>Bacteroidota</taxon>
        <taxon>Flavobacteriia</taxon>
        <taxon>Flavobacteriales</taxon>
        <taxon>Flavobacteriaceae</taxon>
        <taxon>Flagellimonas</taxon>
    </lineage>
</organism>
<accession>A0A0Q0XKC1</accession>
<proteinExistence type="predicted"/>
<dbReference type="OrthoDB" id="1446962at2"/>
<sequence>METYFGSLTPKKRGYSATHLRFKGYRNLLFKLESLLNACILALDNKNSGNHKNIVESDVSILSVLEMAAQIIPHAEAEFLGGVREKFLGENGNL</sequence>
<protein>
    <submittedName>
        <fullName evidence="1">Uncharacterized protein</fullName>
    </submittedName>
</protein>
<dbReference type="RefSeq" id="WP_055397282.1">
    <property type="nucleotide sequence ID" value="NZ_LCTZ01000002.1"/>
</dbReference>
<name>A0A0Q0XKC1_9FLAO</name>
<comment type="caution">
    <text evidence="1">The sequence shown here is derived from an EMBL/GenBank/DDBJ whole genome shotgun (WGS) entry which is preliminary data.</text>
</comment>
<evidence type="ECO:0000313" key="1">
    <source>
        <dbReference type="EMBL" id="KQC31348.1"/>
    </source>
</evidence>
<evidence type="ECO:0000313" key="2">
    <source>
        <dbReference type="Proteomes" id="UP000050827"/>
    </source>
</evidence>
<keyword evidence="2" id="KW-1185">Reference proteome</keyword>